<dbReference type="Pfam" id="PF00294">
    <property type="entry name" value="PfkB"/>
    <property type="match status" value="1"/>
</dbReference>
<keyword evidence="3" id="KW-0547">Nucleotide-binding</keyword>
<dbReference type="PROSITE" id="PS00584">
    <property type="entry name" value="PFKB_KINASES_2"/>
    <property type="match status" value="1"/>
</dbReference>
<dbReference type="InterPro" id="IPR002173">
    <property type="entry name" value="Carboh/pur_kinase_PfkB_CS"/>
</dbReference>
<dbReference type="Proteomes" id="UP001205740">
    <property type="component" value="Unassembled WGS sequence"/>
</dbReference>
<dbReference type="RefSeq" id="WP_253654446.1">
    <property type="nucleotide sequence ID" value="NZ_BAAAOE010000003.1"/>
</dbReference>
<evidence type="ECO:0000313" key="7">
    <source>
        <dbReference type="EMBL" id="MCP2160887.1"/>
    </source>
</evidence>
<feature type="domain" description="Carbohydrate kinase PfkB" evidence="6">
    <location>
        <begin position="1"/>
        <end position="307"/>
    </location>
</feature>
<evidence type="ECO:0000256" key="3">
    <source>
        <dbReference type="ARBA" id="ARBA00022741"/>
    </source>
</evidence>
<comment type="caution">
    <text evidence="7">The sequence shown here is derived from an EMBL/GenBank/DDBJ whole genome shotgun (WGS) entry which is preliminary data.</text>
</comment>
<evidence type="ECO:0000256" key="5">
    <source>
        <dbReference type="ARBA" id="ARBA00022840"/>
    </source>
</evidence>
<dbReference type="InterPro" id="IPR011611">
    <property type="entry name" value="PfkB_dom"/>
</dbReference>
<reference evidence="7 8" key="1">
    <citation type="submission" date="2022-06" db="EMBL/GenBank/DDBJ databases">
        <title>Genomic Encyclopedia of Archaeal and Bacterial Type Strains, Phase II (KMG-II): from individual species to whole genera.</title>
        <authorList>
            <person name="Goeker M."/>
        </authorList>
    </citation>
    <scope>NUCLEOTIDE SEQUENCE [LARGE SCALE GENOMIC DNA]</scope>
    <source>
        <strain evidence="7 8">DSM 45037</strain>
    </source>
</reference>
<protein>
    <submittedName>
        <fullName evidence="7">Fructokinase</fullName>
    </submittedName>
</protein>
<dbReference type="PANTHER" id="PTHR43085:SF1">
    <property type="entry name" value="PSEUDOURIDINE KINASE-RELATED"/>
    <property type="match status" value="1"/>
</dbReference>
<evidence type="ECO:0000256" key="2">
    <source>
        <dbReference type="ARBA" id="ARBA00022679"/>
    </source>
</evidence>
<dbReference type="PANTHER" id="PTHR43085">
    <property type="entry name" value="HEXOKINASE FAMILY MEMBER"/>
    <property type="match status" value="1"/>
</dbReference>
<evidence type="ECO:0000256" key="4">
    <source>
        <dbReference type="ARBA" id="ARBA00022777"/>
    </source>
</evidence>
<evidence type="ECO:0000259" key="6">
    <source>
        <dbReference type="Pfam" id="PF00294"/>
    </source>
</evidence>
<dbReference type="Gene3D" id="3.40.1190.20">
    <property type="match status" value="1"/>
</dbReference>
<keyword evidence="2" id="KW-0808">Transferase</keyword>
<evidence type="ECO:0000313" key="8">
    <source>
        <dbReference type="Proteomes" id="UP001205740"/>
    </source>
</evidence>
<keyword evidence="8" id="KW-1185">Reference proteome</keyword>
<dbReference type="SUPFAM" id="SSF53613">
    <property type="entry name" value="Ribokinase-like"/>
    <property type="match status" value="1"/>
</dbReference>
<sequence>MSRIVVCGESLVDLVLDARGRDSDARGLAPLQPAPGGGPFNAAIALGRLGSSVSFFSRVSTDHFGDALMASLGDAGVDTALVQRDPAPTSLALATIGADGSAAYSFYVEGTADRRVTDPGSLPESVGALAFGTLSLVLEPGASVYAQMMAEHHDRGRLVMLDPNIRSAVIDDADGYRRRFTEWVRTVDVVKVSDDDAEWLAQGPHGSHPQDWLDAGVAAVISTRGPDGIAVSTASGTVAVPAPPVDAVDTIGAGDTTVGALLHWLDRHDALGVDAVRRLTDDDWRAAAAFAARAAAITVSRAGADPPWAGELTSD</sequence>
<gene>
    <name evidence="7" type="ORF">LX12_002074</name>
</gene>
<keyword evidence="4" id="KW-0418">Kinase</keyword>
<dbReference type="InterPro" id="IPR050306">
    <property type="entry name" value="PfkB_Carbo_kinase"/>
</dbReference>
<dbReference type="InterPro" id="IPR029056">
    <property type="entry name" value="Ribokinase-like"/>
</dbReference>
<name>A0ABT1H292_9NOCA</name>
<accession>A0ABT1H292</accession>
<evidence type="ECO:0000256" key="1">
    <source>
        <dbReference type="ARBA" id="ARBA00010688"/>
    </source>
</evidence>
<comment type="similarity">
    <text evidence="1">Belongs to the carbohydrate kinase PfkB family.</text>
</comment>
<organism evidence="7 8">
    <name type="scientific">Williamsia serinedens</name>
    <dbReference type="NCBI Taxonomy" id="391736"/>
    <lineage>
        <taxon>Bacteria</taxon>
        <taxon>Bacillati</taxon>
        <taxon>Actinomycetota</taxon>
        <taxon>Actinomycetes</taxon>
        <taxon>Mycobacteriales</taxon>
        <taxon>Nocardiaceae</taxon>
        <taxon>Williamsia</taxon>
    </lineage>
</organism>
<proteinExistence type="inferred from homology"/>
<keyword evidence="5" id="KW-0067">ATP-binding</keyword>
<dbReference type="EMBL" id="JAMTCG010000003">
    <property type="protein sequence ID" value="MCP2160887.1"/>
    <property type="molecule type" value="Genomic_DNA"/>
</dbReference>